<feature type="compositionally biased region" description="Basic residues" evidence="1">
    <location>
        <begin position="29"/>
        <end position="38"/>
    </location>
</feature>
<dbReference type="PANTHER" id="PTHR34660">
    <property type="entry name" value="MYB-LIKE PROTEIN X"/>
    <property type="match status" value="1"/>
</dbReference>
<feature type="region of interest" description="Disordered" evidence="1">
    <location>
        <begin position="354"/>
        <end position="446"/>
    </location>
</feature>
<gene>
    <name evidence="2" type="ORF">AMTR_s00013p00256460</name>
</gene>
<dbReference type="OrthoDB" id="1913135at2759"/>
<feature type="compositionally biased region" description="Basic and acidic residues" evidence="1">
    <location>
        <begin position="100"/>
        <end position="116"/>
    </location>
</feature>
<feature type="compositionally biased region" description="Basic and acidic residues" evidence="1">
    <location>
        <begin position="355"/>
        <end position="444"/>
    </location>
</feature>
<dbReference type="HOGENOM" id="CLU_019958_0_0_1"/>
<feature type="compositionally biased region" description="Basic and acidic residues" evidence="1">
    <location>
        <begin position="72"/>
        <end position="93"/>
    </location>
</feature>
<accession>W1PQT6</accession>
<feature type="compositionally biased region" description="Basic and acidic residues" evidence="1">
    <location>
        <begin position="39"/>
        <end position="58"/>
    </location>
</feature>
<reference evidence="3" key="1">
    <citation type="journal article" date="2013" name="Science">
        <title>The Amborella genome and the evolution of flowering plants.</title>
        <authorList>
            <consortium name="Amborella Genome Project"/>
        </authorList>
    </citation>
    <scope>NUCLEOTIDE SEQUENCE [LARGE SCALE GENOMIC DNA]</scope>
</reference>
<dbReference type="KEGG" id="atr:18438240"/>
<evidence type="ECO:0000313" key="3">
    <source>
        <dbReference type="Proteomes" id="UP000017836"/>
    </source>
</evidence>
<feature type="region of interest" description="Disordered" evidence="1">
    <location>
        <begin position="1"/>
        <end position="116"/>
    </location>
</feature>
<feature type="compositionally biased region" description="Basic residues" evidence="1">
    <location>
        <begin position="59"/>
        <end position="71"/>
    </location>
</feature>
<feature type="compositionally biased region" description="Basic and acidic residues" evidence="1">
    <location>
        <begin position="12"/>
        <end position="28"/>
    </location>
</feature>
<sequence length="511" mass="59473">MSRCFPFPPPGYEKKARGDDVELLTKEKHKEKKHKKEKRDKEKREGKERKDKDKNKEKHKDKKKEKHKDKKKDKDREKDKTKTTDEKGSDEGHLFCVGESSRERDKQALKNKDFEQEFIRRISAEAGDAKNRIPEKFNGTILQRGIQDTGRVASDVEKKFDGKEKTRDKENDDRKKERRKDRDRDEKRSKDADKAKEKEKEKDKVKERSEHKHRDQERESHKGVHKHKQQVAETHKSEHIDSCGIYSVHPQENLRKRKDSETNGVLHDNDIRPNKLPRLASSTHLHMENGRKAEQCHIANPCFYDKQGITVDNSNKKLERTTFGGTVCLTPQSNKDQNHRINGKIEAQLPLVNHSRPEKSGKKVEVEMEARPPLADHSRPEKGGNKVEVEMEARPPLTDHSRPEKSGKKVEVEMEARPPLTDHLRPEKSGKKVEVEEASRRPPHPDTQFLNLIYTVPEMAEWSKFDNQEWLFSSDDLQTKPKIVAEAPQVWAESVHIESADVHALPYVIPY</sequence>
<evidence type="ECO:0000256" key="1">
    <source>
        <dbReference type="SAM" id="MobiDB-lite"/>
    </source>
</evidence>
<name>W1PQT6_AMBTC</name>
<dbReference type="Proteomes" id="UP000017836">
    <property type="component" value="Unassembled WGS sequence"/>
</dbReference>
<protein>
    <submittedName>
        <fullName evidence="2">Uncharacterized protein</fullName>
    </submittedName>
</protein>
<dbReference type="Gramene" id="ERN10071">
    <property type="protein sequence ID" value="ERN10071"/>
    <property type="gene ID" value="AMTR_s00013p00256460"/>
</dbReference>
<dbReference type="STRING" id="13333.W1PQT6"/>
<dbReference type="eggNOG" id="ENOG502QS3H">
    <property type="taxonomic scope" value="Eukaryota"/>
</dbReference>
<organism evidence="2 3">
    <name type="scientific">Amborella trichopoda</name>
    <dbReference type="NCBI Taxonomy" id="13333"/>
    <lineage>
        <taxon>Eukaryota</taxon>
        <taxon>Viridiplantae</taxon>
        <taxon>Streptophyta</taxon>
        <taxon>Embryophyta</taxon>
        <taxon>Tracheophyta</taxon>
        <taxon>Spermatophyta</taxon>
        <taxon>Magnoliopsida</taxon>
        <taxon>Amborellales</taxon>
        <taxon>Amborellaceae</taxon>
        <taxon>Amborella</taxon>
    </lineage>
</organism>
<dbReference type="EMBL" id="KI392979">
    <property type="protein sequence ID" value="ERN10071.1"/>
    <property type="molecule type" value="Genomic_DNA"/>
</dbReference>
<proteinExistence type="predicted"/>
<evidence type="ECO:0000313" key="2">
    <source>
        <dbReference type="EMBL" id="ERN10071.1"/>
    </source>
</evidence>
<feature type="region of interest" description="Disordered" evidence="1">
    <location>
        <begin position="138"/>
        <end position="251"/>
    </location>
</feature>
<keyword evidence="3" id="KW-1185">Reference proteome</keyword>
<dbReference type="PANTHER" id="PTHR34660:SF3">
    <property type="entry name" value="RRM DOMAIN-CONTAINING PROTEIN"/>
    <property type="match status" value="1"/>
</dbReference>
<dbReference type="AlphaFoldDB" id="W1PQT6"/>
<feature type="compositionally biased region" description="Pro residues" evidence="1">
    <location>
        <begin position="1"/>
        <end position="11"/>
    </location>
</feature>
<dbReference type="OMA" id="DQERESH"/>
<feature type="compositionally biased region" description="Basic and acidic residues" evidence="1">
    <location>
        <begin position="154"/>
        <end position="222"/>
    </location>
</feature>